<sequence>MADLAMYRAIIGLARSLSMTLVAEGVQTPEQRAWTAANGCTLIQGYLLGRPEAPQAAADTLDRLAAEHARRRKERGDFVI</sequence>
<gene>
    <name evidence="2" type="ORF">ACFPMG_05615</name>
</gene>
<dbReference type="PANTHER" id="PTHR33121:SF70">
    <property type="entry name" value="SIGNALING PROTEIN YKOW"/>
    <property type="match status" value="1"/>
</dbReference>
<name>A0ABW0G1R3_9PROT</name>
<reference evidence="3" key="1">
    <citation type="journal article" date="2019" name="Int. J. Syst. Evol. Microbiol.">
        <title>The Global Catalogue of Microorganisms (GCM) 10K type strain sequencing project: providing services to taxonomists for standard genome sequencing and annotation.</title>
        <authorList>
            <consortium name="The Broad Institute Genomics Platform"/>
            <consortium name="The Broad Institute Genome Sequencing Center for Infectious Disease"/>
            <person name="Wu L."/>
            <person name="Ma J."/>
        </authorList>
    </citation>
    <scope>NUCLEOTIDE SEQUENCE [LARGE SCALE GENOMIC DNA]</scope>
    <source>
        <strain evidence="3">CCUG 58760</strain>
    </source>
</reference>
<dbReference type="PANTHER" id="PTHR33121">
    <property type="entry name" value="CYCLIC DI-GMP PHOSPHODIESTERASE PDEF"/>
    <property type="match status" value="1"/>
</dbReference>
<organism evidence="2 3">
    <name type="scientific">Azospirillum himalayense</name>
    <dbReference type="NCBI Taxonomy" id="654847"/>
    <lineage>
        <taxon>Bacteria</taxon>
        <taxon>Pseudomonadati</taxon>
        <taxon>Pseudomonadota</taxon>
        <taxon>Alphaproteobacteria</taxon>
        <taxon>Rhodospirillales</taxon>
        <taxon>Azospirillaceae</taxon>
        <taxon>Azospirillum</taxon>
    </lineage>
</organism>
<comment type="caution">
    <text evidence="2">The sequence shown here is derived from an EMBL/GenBank/DDBJ whole genome shotgun (WGS) entry which is preliminary data.</text>
</comment>
<dbReference type="SUPFAM" id="SSF141868">
    <property type="entry name" value="EAL domain-like"/>
    <property type="match status" value="1"/>
</dbReference>
<dbReference type="InterPro" id="IPR035919">
    <property type="entry name" value="EAL_sf"/>
</dbReference>
<dbReference type="InterPro" id="IPR001633">
    <property type="entry name" value="EAL_dom"/>
</dbReference>
<feature type="domain" description="EAL" evidence="1">
    <location>
        <begin position="1"/>
        <end position="65"/>
    </location>
</feature>
<dbReference type="Proteomes" id="UP001596166">
    <property type="component" value="Unassembled WGS sequence"/>
</dbReference>
<dbReference type="PROSITE" id="PS50883">
    <property type="entry name" value="EAL"/>
    <property type="match status" value="1"/>
</dbReference>
<protein>
    <submittedName>
        <fullName evidence="2">EAL domain-containing protein</fullName>
    </submittedName>
</protein>
<evidence type="ECO:0000313" key="3">
    <source>
        <dbReference type="Proteomes" id="UP001596166"/>
    </source>
</evidence>
<evidence type="ECO:0000313" key="2">
    <source>
        <dbReference type="EMBL" id="MFC5354481.1"/>
    </source>
</evidence>
<dbReference type="EMBL" id="JBHSLC010000007">
    <property type="protein sequence ID" value="MFC5354481.1"/>
    <property type="molecule type" value="Genomic_DNA"/>
</dbReference>
<dbReference type="Gene3D" id="3.20.20.450">
    <property type="entry name" value="EAL domain"/>
    <property type="match status" value="1"/>
</dbReference>
<proteinExistence type="predicted"/>
<accession>A0ABW0G1R3</accession>
<evidence type="ECO:0000259" key="1">
    <source>
        <dbReference type="PROSITE" id="PS50883"/>
    </source>
</evidence>
<keyword evidence="3" id="KW-1185">Reference proteome</keyword>
<dbReference type="InterPro" id="IPR050706">
    <property type="entry name" value="Cyclic-di-GMP_PDE-like"/>
</dbReference>
<dbReference type="RefSeq" id="WP_376994230.1">
    <property type="nucleotide sequence ID" value="NZ_JBHSLC010000007.1"/>
</dbReference>
<dbReference type="Pfam" id="PF00563">
    <property type="entry name" value="EAL"/>
    <property type="match status" value="1"/>
</dbReference>